<dbReference type="Proteomes" id="UP000198282">
    <property type="component" value="Unassembled WGS sequence"/>
</dbReference>
<dbReference type="AlphaFoldDB" id="A0A239NNR0"/>
<organism evidence="1 2">
    <name type="scientific">Streptosporangium subroseum</name>
    <dbReference type="NCBI Taxonomy" id="106412"/>
    <lineage>
        <taxon>Bacteria</taxon>
        <taxon>Bacillati</taxon>
        <taxon>Actinomycetota</taxon>
        <taxon>Actinomycetes</taxon>
        <taxon>Streptosporangiales</taxon>
        <taxon>Streptosporangiaceae</taxon>
        <taxon>Streptosporangium</taxon>
    </lineage>
</organism>
<sequence>MIEVLTMGLPVAEASDLPETRQARIACDQARKAQRPYL</sequence>
<reference evidence="1 2" key="1">
    <citation type="submission" date="2017-06" db="EMBL/GenBank/DDBJ databases">
        <authorList>
            <person name="Kim H.J."/>
            <person name="Triplett B.A."/>
        </authorList>
    </citation>
    <scope>NUCLEOTIDE SEQUENCE [LARGE SCALE GENOMIC DNA]</scope>
    <source>
        <strain evidence="1 2">CGMCC 4.2132</strain>
    </source>
</reference>
<name>A0A239NNR0_9ACTN</name>
<protein>
    <submittedName>
        <fullName evidence="1">Uncharacterized protein</fullName>
    </submittedName>
</protein>
<dbReference type="EMBL" id="FZOD01000064">
    <property type="protein sequence ID" value="SNT56537.1"/>
    <property type="molecule type" value="Genomic_DNA"/>
</dbReference>
<keyword evidence="2" id="KW-1185">Reference proteome</keyword>
<gene>
    <name evidence="1" type="ORF">SAMN05216276_106436</name>
</gene>
<evidence type="ECO:0000313" key="2">
    <source>
        <dbReference type="Proteomes" id="UP000198282"/>
    </source>
</evidence>
<evidence type="ECO:0000313" key="1">
    <source>
        <dbReference type="EMBL" id="SNT56537.1"/>
    </source>
</evidence>
<proteinExistence type="predicted"/>
<accession>A0A239NNR0</accession>